<sequence length="159" mass="17524">LNNYGKRSQGEPRRPPPLVSSPTRALSSTRPTATCYRDDPAISPPPSPSSPSPPSPTTLALRRCHPLSPPPSLLPPSPLHRQQQQQQQHGRRLATPRGATTHSTRCEHASSPPCFDTPHPRSDSDKDVSQTQLSSDTDPVPVQEIQQRKEHSHNCRAHR</sequence>
<protein>
    <submittedName>
        <fullName evidence="1">Uncharacterized protein</fullName>
    </submittedName>
</protein>
<evidence type="ECO:0000313" key="2">
    <source>
        <dbReference type="Proteomes" id="UP001207468"/>
    </source>
</evidence>
<accession>A0ACC0TVB7</accession>
<name>A0ACC0TVB7_9AGAM</name>
<dbReference type="EMBL" id="JAGFNK010000496">
    <property type="protein sequence ID" value="KAI9449503.1"/>
    <property type="molecule type" value="Genomic_DNA"/>
</dbReference>
<reference evidence="1" key="1">
    <citation type="submission" date="2021-03" db="EMBL/GenBank/DDBJ databases">
        <title>Evolutionary priming and transition to the ectomycorrhizal habit in an iconic lineage of mushroom-forming fungi: is preadaptation a requirement?</title>
        <authorList>
            <consortium name="DOE Joint Genome Institute"/>
            <person name="Looney B.P."/>
            <person name="Miyauchi S."/>
            <person name="Morin E."/>
            <person name="Drula E."/>
            <person name="Courty P.E."/>
            <person name="Chicoki N."/>
            <person name="Fauchery L."/>
            <person name="Kohler A."/>
            <person name="Kuo A."/>
            <person name="LaButti K."/>
            <person name="Pangilinan J."/>
            <person name="Lipzen A."/>
            <person name="Riley R."/>
            <person name="Andreopoulos W."/>
            <person name="He G."/>
            <person name="Johnson J."/>
            <person name="Barry K.W."/>
            <person name="Grigoriev I.V."/>
            <person name="Nagy L."/>
            <person name="Hibbett D."/>
            <person name="Henrissat B."/>
            <person name="Matheny P.B."/>
            <person name="Labbe J."/>
            <person name="Martin A.F."/>
        </authorList>
    </citation>
    <scope>NUCLEOTIDE SEQUENCE</scope>
    <source>
        <strain evidence="1">BPL698</strain>
    </source>
</reference>
<evidence type="ECO:0000313" key="1">
    <source>
        <dbReference type="EMBL" id="KAI9449503.1"/>
    </source>
</evidence>
<comment type="caution">
    <text evidence="1">The sequence shown here is derived from an EMBL/GenBank/DDBJ whole genome shotgun (WGS) entry which is preliminary data.</text>
</comment>
<feature type="non-terminal residue" evidence="1">
    <location>
        <position position="1"/>
    </location>
</feature>
<organism evidence="1 2">
    <name type="scientific">Russula earlei</name>
    <dbReference type="NCBI Taxonomy" id="71964"/>
    <lineage>
        <taxon>Eukaryota</taxon>
        <taxon>Fungi</taxon>
        <taxon>Dikarya</taxon>
        <taxon>Basidiomycota</taxon>
        <taxon>Agaricomycotina</taxon>
        <taxon>Agaricomycetes</taxon>
        <taxon>Russulales</taxon>
        <taxon>Russulaceae</taxon>
        <taxon>Russula</taxon>
    </lineage>
</organism>
<dbReference type="Proteomes" id="UP001207468">
    <property type="component" value="Unassembled WGS sequence"/>
</dbReference>
<gene>
    <name evidence="1" type="ORF">F5148DRAFT_1247399</name>
</gene>
<keyword evidence="2" id="KW-1185">Reference proteome</keyword>
<proteinExistence type="predicted"/>